<comment type="caution">
    <text evidence="11">The sequence shown here is derived from an EMBL/GenBank/DDBJ whole genome shotgun (WGS) entry which is preliminary data.</text>
</comment>
<evidence type="ECO:0000256" key="8">
    <source>
        <dbReference type="ARBA" id="ARBA00030045"/>
    </source>
</evidence>
<dbReference type="SUPFAM" id="SSF53474">
    <property type="entry name" value="alpha/beta-Hydrolases"/>
    <property type="match status" value="1"/>
</dbReference>
<evidence type="ECO:0000256" key="4">
    <source>
        <dbReference type="ARBA" id="ARBA00022438"/>
    </source>
</evidence>
<dbReference type="InterPro" id="IPR029058">
    <property type="entry name" value="AB_hydrolase_fold"/>
</dbReference>
<dbReference type="GO" id="GO:0008239">
    <property type="term" value="F:dipeptidyl-peptidase activity"/>
    <property type="evidence" value="ECO:0007669"/>
    <property type="project" value="UniProtKB-EC"/>
</dbReference>
<comment type="similarity">
    <text evidence="2">Belongs to the peptidase S15 family.</text>
</comment>
<keyword evidence="6" id="KW-0378">Hydrolase</keyword>
<dbReference type="SMART" id="SM00939">
    <property type="entry name" value="PepX_C"/>
    <property type="match status" value="1"/>
</dbReference>
<keyword evidence="12" id="KW-1185">Reference proteome</keyword>
<keyword evidence="9" id="KW-0732">Signal</keyword>
<reference evidence="11 12" key="1">
    <citation type="submission" date="2018-06" db="EMBL/GenBank/DDBJ databases">
        <title>Sphaerisporangium craniellae sp. nov., isolated from a marine sponge in the South China Sea.</title>
        <authorList>
            <person name="Li L."/>
        </authorList>
    </citation>
    <scope>NUCLEOTIDE SEQUENCE [LARGE SCALE GENOMIC DNA]</scope>
    <source>
        <strain evidence="11 12">CCTCC AA 208026</strain>
    </source>
</reference>
<evidence type="ECO:0000256" key="3">
    <source>
        <dbReference type="ARBA" id="ARBA00012463"/>
    </source>
</evidence>
<dbReference type="InterPro" id="IPR008252">
    <property type="entry name" value="Pept_S15_Xpro"/>
</dbReference>
<dbReference type="Gene3D" id="3.40.50.1820">
    <property type="entry name" value="alpha/beta hydrolase"/>
    <property type="match status" value="2"/>
</dbReference>
<keyword evidence="5" id="KW-0645">Protease</keyword>
<dbReference type="Proteomes" id="UP000253094">
    <property type="component" value="Unassembled WGS sequence"/>
</dbReference>
<dbReference type="Gene3D" id="2.60.120.260">
    <property type="entry name" value="Galactose-binding domain-like"/>
    <property type="match status" value="1"/>
</dbReference>
<proteinExistence type="inferred from homology"/>
<evidence type="ECO:0000313" key="12">
    <source>
        <dbReference type="Proteomes" id="UP000253094"/>
    </source>
</evidence>
<dbReference type="Pfam" id="PF02129">
    <property type="entry name" value="Peptidase_S15"/>
    <property type="match status" value="1"/>
</dbReference>
<dbReference type="EC" id="3.4.14.11" evidence="3"/>
<dbReference type="RefSeq" id="WP_114028463.1">
    <property type="nucleotide sequence ID" value="NZ_QOIL01000004.1"/>
</dbReference>
<keyword evidence="7" id="KW-0720">Serine protease</keyword>
<dbReference type="NCBIfam" id="NF003780">
    <property type="entry name" value="PRK05371.1-1"/>
    <property type="match status" value="1"/>
</dbReference>
<evidence type="ECO:0000256" key="1">
    <source>
        <dbReference type="ARBA" id="ARBA00000123"/>
    </source>
</evidence>
<dbReference type="GO" id="GO:0006508">
    <property type="term" value="P:proteolysis"/>
    <property type="evidence" value="ECO:0007669"/>
    <property type="project" value="UniProtKB-KW"/>
</dbReference>
<evidence type="ECO:0000256" key="5">
    <source>
        <dbReference type="ARBA" id="ARBA00022670"/>
    </source>
</evidence>
<name>A0A367FMT2_9ACTN</name>
<feature type="chain" id="PRO_5039005352" description="Xaa-Pro dipeptidyl-peptidase" evidence="9">
    <location>
        <begin position="30"/>
        <end position="656"/>
    </location>
</feature>
<dbReference type="InterPro" id="IPR013736">
    <property type="entry name" value="Xaa-Pro_dipept_C"/>
</dbReference>
<keyword evidence="4" id="KW-0031">Aminopeptidase</keyword>
<protein>
    <recommendedName>
        <fullName evidence="3">Xaa-Pro dipeptidyl-peptidase</fullName>
        <ecNumber evidence="3">3.4.14.11</ecNumber>
    </recommendedName>
    <alternativeName>
        <fullName evidence="8">X-prolyl-dipeptidyl aminopeptidase</fullName>
    </alternativeName>
</protein>
<evidence type="ECO:0000256" key="7">
    <source>
        <dbReference type="ARBA" id="ARBA00022825"/>
    </source>
</evidence>
<evidence type="ECO:0000313" key="11">
    <source>
        <dbReference type="EMBL" id="RCG31696.1"/>
    </source>
</evidence>
<dbReference type="InterPro" id="IPR008979">
    <property type="entry name" value="Galactose-bd-like_sf"/>
</dbReference>
<comment type="catalytic activity">
    <reaction evidence="1">
        <text>Hydrolyzes Xaa-Pro-|- bonds to release unblocked, N-terminal dipeptides from substrates including Ala-Pro-|-p-nitroanilide and (sequentially) Tyr-Pro-|-Phe-Pro-|-Gly-Pro-|-Ile.</text>
        <dbReference type="EC" id="3.4.14.11"/>
    </reaction>
</comment>
<dbReference type="NCBIfam" id="TIGR00976">
    <property type="entry name" value="CocE_NonD"/>
    <property type="match status" value="1"/>
</dbReference>
<evidence type="ECO:0000259" key="10">
    <source>
        <dbReference type="SMART" id="SM00939"/>
    </source>
</evidence>
<dbReference type="GO" id="GO:0004177">
    <property type="term" value="F:aminopeptidase activity"/>
    <property type="evidence" value="ECO:0007669"/>
    <property type="project" value="UniProtKB-KW"/>
</dbReference>
<dbReference type="AlphaFoldDB" id="A0A367FMT2"/>
<evidence type="ECO:0000256" key="9">
    <source>
        <dbReference type="SAM" id="SignalP"/>
    </source>
</evidence>
<evidence type="ECO:0000256" key="2">
    <source>
        <dbReference type="ARBA" id="ARBA00010819"/>
    </source>
</evidence>
<dbReference type="OrthoDB" id="5240615at2"/>
<dbReference type="PRINTS" id="PR00923">
    <property type="entry name" value="LACTOPTASE"/>
</dbReference>
<dbReference type="InterPro" id="IPR000383">
    <property type="entry name" value="Xaa-Pro-like_dom"/>
</dbReference>
<organism evidence="11 12">
    <name type="scientific">Sphaerisporangium album</name>
    <dbReference type="NCBI Taxonomy" id="509200"/>
    <lineage>
        <taxon>Bacteria</taxon>
        <taxon>Bacillati</taxon>
        <taxon>Actinomycetota</taxon>
        <taxon>Actinomycetes</taxon>
        <taxon>Streptosporangiales</taxon>
        <taxon>Streptosporangiaceae</taxon>
        <taxon>Sphaerisporangium</taxon>
    </lineage>
</organism>
<accession>A0A367FMT2</accession>
<feature type="domain" description="Xaa-Pro dipeptidyl-peptidase C-terminal" evidence="10">
    <location>
        <begin position="354"/>
        <end position="611"/>
    </location>
</feature>
<evidence type="ECO:0000256" key="6">
    <source>
        <dbReference type="ARBA" id="ARBA00022801"/>
    </source>
</evidence>
<sequence length="656" mass="71709">MRQSSRLLCAVGVTLALTATTGGVASAQAGPQINVANGRTQPVFSYADAIREHIAVETPIDGDGDGKKDLANIDIIRPRETAQGLKVPVIMDDSPYYDNSGRGNEGERKRYDASGQPVKFPLYYDNYFVPRGYAVVLVDMLGTTRSEGCVDVGGASDVAAGKAVVDWLNGRAKGYNPDGSPATASWTTGKVGMIGKSYDGTLANAVAATGVRGLETIVPISAISSWYRYTRMNGVLYTDDYMPWLADYVDTDPPAKCAAVRQRLHEEQDDATGNYNAFWDERNYVSGTLGDVGKVRASVFAVHGLGDLNVKADHFSTYWEALARRGVPRKLWLSQYAHVDPFDFRREEWIDTLHAWFDRWLHNIDNGITREPKVDLQLTSGQWVKQTDWPSRSLNVPLWLRPGDDAQGGLGLLPARRGTTLSFTDDPAQSENAMVSDPTAVSPNRLAFLTPPLKRAVRFSGTPTIDIRAKLDQPDTNLTALVVDYGEDDRVDHYGRAGGIRTLTTESCHGESTADDDACYRQTETVIARRPVEIVAKGWLDAHNRRSLTTSETLTPGTNYQFTWKTLPGDYIVKPGHRLAVILAGSDVTETFPDQPAAATVTVDLAASRIWLPLASVDAVQDANPPATLDFAPAPADGEWKGPKDVVLPLQSRDFF</sequence>
<dbReference type="Pfam" id="PF08530">
    <property type="entry name" value="PepX_C"/>
    <property type="match status" value="1"/>
</dbReference>
<dbReference type="GO" id="GO:0008236">
    <property type="term" value="F:serine-type peptidase activity"/>
    <property type="evidence" value="ECO:0007669"/>
    <property type="project" value="UniProtKB-KW"/>
</dbReference>
<feature type="signal peptide" evidence="9">
    <location>
        <begin position="1"/>
        <end position="29"/>
    </location>
</feature>
<dbReference type="InterPro" id="IPR005674">
    <property type="entry name" value="CocE/Ser_esterase"/>
</dbReference>
<dbReference type="SUPFAM" id="SSF49785">
    <property type="entry name" value="Galactose-binding domain-like"/>
    <property type="match status" value="1"/>
</dbReference>
<gene>
    <name evidence="11" type="ORF">DQ384_09110</name>
</gene>
<dbReference type="EMBL" id="QOIL01000004">
    <property type="protein sequence ID" value="RCG31696.1"/>
    <property type="molecule type" value="Genomic_DNA"/>
</dbReference>